<dbReference type="OrthoDB" id="1372329at2"/>
<dbReference type="SMART" id="SM00342">
    <property type="entry name" value="HTH_ARAC"/>
    <property type="match status" value="1"/>
</dbReference>
<gene>
    <name evidence="5" type="ORF">HMPREF9141_1062</name>
</gene>
<reference evidence="5 6" key="1">
    <citation type="submission" date="2011-01" db="EMBL/GenBank/DDBJ databases">
        <authorList>
            <person name="Muzny D."/>
            <person name="Qin X."/>
            <person name="Deng J."/>
            <person name="Jiang H."/>
            <person name="Liu Y."/>
            <person name="Qu J."/>
            <person name="Song X.-Z."/>
            <person name="Zhang L."/>
            <person name="Thornton R."/>
            <person name="Coyle M."/>
            <person name="Francisco L."/>
            <person name="Jackson L."/>
            <person name="Javaid M."/>
            <person name="Korchina V."/>
            <person name="Kovar C."/>
            <person name="Mata R."/>
            <person name="Mathew T."/>
            <person name="Ngo R."/>
            <person name="Nguyen L."/>
            <person name="Nguyen N."/>
            <person name="Okwuonu G."/>
            <person name="Ongeri F."/>
            <person name="Pham C."/>
            <person name="Simmons D."/>
            <person name="Wilczek-Boney K."/>
            <person name="Hale W."/>
            <person name="Jakkamsetti A."/>
            <person name="Pham P."/>
            <person name="Ruth R."/>
            <person name="San Lucas F."/>
            <person name="Warren J."/>
            <person name="Zhang J."/>
            <person name="Zhao Z."/>
            <person name="Zhou C."/>
            <person name="Zhu D."/>
            <person name="Lee S."/>
            <person name="Bess C."/>
            <person name="Blankenburg K."/>
            <person name="Forbes L."/>
            <person name="Fu Q."/>
            <person name="Gubbala S."/>
            <person name="Hirani K."/>
            <person name="Jayaseelan J.C."/>
            <person name="Lara F."/>
            <person name="Munidasa M."/>
            <person name="Palculict T."/>
            <person name="Patil S."/>
            <person name="Pu L.-L."/>
            <person name="Saada N."/>
            <person name="Tang L."/>
            <person name="Weissenberger G."/>
            <person name="Zhu Y."/>
            <person name="Hemphill L."/>
            <person name="Shang Y."/>
            <person name="Youmans B."/>
            <person name="Ayvaz T."/>
            <person name="Ross M."/>
            <person name="Santibanez J."/>
            <person name="Aqrawi P."/>
            <person name="Gross S."/>
            <person name="Joshi V."/>
            <person name="Fowler G."/>
            <person name="Nazareth L."/>
            <person name="Reid J."/>
            <person name="Worley K."/>
            <person name="Petrosino J."/>
            <person name="Highlander S."/>
            <person name="Gibbs R."/>
        </authorList>
    </citation>
    <scope>NUCLEOTIDE SEQUENCE [LARGE SCALE GENOMIC DNA]</scope>
    <source>
        <strain evidence="5 6">DSM 16608</strain>
    </source>
</reference>
<dbReference type="STRING" id="888743.HMPREF9141_1062"/>
<accession>F0F645</accession>
<dbReference type="eggNOG" id="COG2207">
    <property type="taxonomic scope" value="Bacteria"/>
</dbReference>
<evidence type="ECO:0000313" key="5">
    <source>
        <dbReference type="EMBL" id="EGC20426.1"/>
    </source>
</evidence>
<dbReference type="PANTHER" id="PTHR43280:SF32">
    <property type="entry name" value="TRANSCRIPTIONAL REGULATORY PROTEIN"/>
    <property type="match status" value="1"/>
</dbReference>
<evidence type="ECO:0000256" key="1">
    <source>
        <dbReference type="ARBA" id="ARBA00023015"/>
    </source>
</evidence>
<dbReference type="RefSeq" id="WP_007368593.1">
    <property type="nucleotide sequence ID" value="NZ_GL872283.1"/>
</dbReference>
<keyword evidence="6" id="KW-1185">Reference proteome</keyword>
<proteinExistence type="predicted"/>
<dbReference type="InterPro" id="IPR009057">
    <property type="entry name" value="Homeodomain-like_sf"/>
</dbReference>
<organism evidence="5 6">
    <name type="scientific">Prevotella multiformis DSM 16608</name>
    <dbReference type="NCBI Taxonomy" id="888743"/>
    <lineage>
        <taxon>Bacteria</taxon>
        <taxon>Pseudomonadati</taxon>
        <taxon>Bacteroidota</taxon>
        <taxon>Bacteroidia</taxon>
        <taxon>Bacteroidales</taxon>
        <taxon>Prevotellaceae</taxon>
        <taxon>Prevotella</taxon>
    </lineage>
</organism>
<dbReference type="Gene3D" id="1.10.10.60">
    <property type="entry name" value="Homeodomain-like"/>
    <property type="match status" value="1"/>
</dbReference>
<evidence type="ECO:0000256" key="3">
    <source>
        <dbReference type="ARBA" id="ARBA00023163"/>
    </source>
</evidence>
<evidence type="ECO:0000259" key="4">
    <source>
        <dbReference type="PROSITE" id="PS01124"/>
    </source>
</evidence>
<dbReference type="EMBL" id="AEWX01000015">
    <property type="protein sequence ID" value="EGC20426.1"/>
    <property type="molecule type" value="Genomic_DNA"/>
</dbReference>
<dbReference type="GO" id="GO:0043565">
    <property type="term" value="F:sequence-specific DNA binding"/>
    <property type="evidence" value="ECO:0007669"/>
    <property type="project" value="InterPro"/>
</dbReference>
<sequence>MKEKSRTINPFSMDSINPEELLPQQGRVTANDEAVLVIDGHIQHSRFLEEGKIYQIVEPRLVFVMEGHADLCINLQDWHLEKGMLMVLPADTIVDIKKISEETRVVAIIFRKGVELPEESVLTVSPTEADRLLRMIYLVWDFMQVPPVRRTVLRHLLQALVDNVQYIRDTAEKAAADSIPMRMQETFRKFRRLVHRHCVRERSIPFYAGELNMTPHYLSSVIKKASGRSVMYWVNRATVQEAKILLETGGLTGCEIAYRLHFPSASAFSKFFRREVGTTPRKYREECG</sequence>
<comment type="caution">
    <text evidence="5">The sequence shown here is derived from an EMBL/GenBank/DDBJ whole genome shotgun (WGS) entry which is preliminary data.</text>
</comment>
<dbReference type="Proteomes" id="UP000005697">
    <property type="component" value="Unassembled WGS sequence"/>
</dbReference>
<dbReference type="SUPFAM" id="SSF46689">
    <property type="entry name" value="Homeodomain-like"/>
    <property type="match status" value="1"/>
</dbReference>
<dbReference type="Pfam" id="PF12833">
    <property type="entry name" value="HTH_18"/>
    <property type="match status" value="1"/>
</dbReference>
<dbReference type="InterPro" id="IPR011051">
    <property type="entry name" value="RmlC_Cupin_sf"/>
</dbReference>
<dbReference type="HOGENOM" id="CLU_000445_88_2_10"/>
<evidence type="ECO:0000256" key="2">
    <source>
        <dbReference type="ARBA" id="ARBA00023125"/>
    </source>
</evidence>
<protein>
    <submittedName>
        <fullName evidence="5">Transcriptional regulator, AraC family</fullName>
    </submittedName>
</protein>
<dbReference type="AlphaFoldDB" id="F0F645"/>
<dbReference type="SUPFAM" id="SSF51182">
    <property type="entry name" value="RmlC-like cupins"/>
    <property type="match status" value="1"/>
</dbReference>
<feature type="domain" description="HTH araC/xylS-type" evidence="4">
    <location>
        <begin position="188"/>
        <end position="286"/>
    </location>
</feature>
<keyword evidence="1" id="KW-0805">Transcription regulation</keyword>
<evidence type="ECO:0000313" key="6">
    <source>
        <dbReference type="Proteomes" id="UP000005697"/>
    </source>
</evidence>
<dbReference type="PROSITE" id="PS01124">
    <property type="entry name" value="HTH_ARAC_FAMILY_2"/>
    <property type="match status" value="1"/>
</dbReference>
<keyword evidence="3" id="KW-0804">Transcription</keyword>
<dbReference type="InterPro" id="IPR018060">
    <property type="entry name" value="HTH_AraC"/>
</dbReference>
<name>F0F645_9BACT</name>
<keyword evidence="2" id="KW-0238">DNA-binding</keyword>
<dbReference type="PANTHER" id="PTHR43280">
    <property type="entry name" value="ARAC-FAMILY TRANSCRIPTIONAL REGULATOR"/>
    <property type="match status" value="1"/>
</dbReference>
<dbReference type="GO" id="GO:0003700">
    <property type="term" value="F:DNA-binding transcription factor activity"/>
    <property type="evidence" value="ECO:0007669"/>
    <property type="project" value="InterPro"/>
</dbReference>